<dbReference type="KEGG" id="kon:CONE_0511"/>
<organism evidence="2 3">
    <name type="scientific">Candidatus Kinetoplastidibacterium stringomonadis TCC290E</name>
    <dbReference type="NCBI Taxonomy" id="1208920"/>
    <lineage>
        <taxon>Bacteria</taxon>
        <taxon>Pseudomonadati</taxon>
        <taxon>Pseudomonadota</taxon>
        <taxon>Betaproteobacteria</taxon>
        <taxon>Candidatus Kinetoplastidibacterium</taxon>
    </lineage>
</organism>
<accession>M1L6U1</accession>
<dbReference type="eggNOG" id="COG2835">
    <property type="taxonomic scope" value="Bacteria"/>
</dbReference>
<dbReference type="AlphaFoldDB" id="M1L6U1"/>
<protein>
    <recommendedName>
        <fullName evidence="1">UPF0434 protein CONE_0511</fullName>
    </recommendedName>
</protein>
<dbReference type="PANTHER" id="PTHR33505">
    <property type="entry name" value="ZGC:162634"/>
    <property type="match status" value="1"/>
</dbReference>
<dbReference type="PATRIC" id="fig|1208920.3.peg.274"/>
<dbReference type="PANTHER" id="PTHR33505:SF4">
    <property type="entry name" value="PROTEIN PREY, MITOCHONDRIAL"/>
    <property type="match status" value="1"/>
</dbReference>
<evidence type="ECO:0000256" key="1">
    <source>
        <dbReference type="HAMAP-Rule" id="MF_01187"/>
    </source>
</evidence>
<evidence type="ECO:0000313" key="3">
    <source>
        <dbReference type="Proteomes" id="UP000011541"/>
    </source>
</evidence>
<dbReference type="SUPFAM" id="SSF158997">
    <property type="entry name" value="Trm112p-like"/>
    <property type="match status" value="1"/>
</dbReference>
<reference evidence="2 3" key="1">
    <citation type="journal article" date="2013" name="Genome Biol. Evol.">
        <title>Genome evolution and phylogenomic analysis of candidatus kinetoplastibacterium, the betaproteobacterial endosymbionts of strigomonas and angomonas.</title>
        <authorList>
            <person name="Alves J.M."/>
            <person name="Serrano M.G."/>
            <person name="Maia da Silva F."/>
            <person name="Voegtly L.J."/>
            <person name="Matveyev A.V."/>
            <person name="Teixeira M.M."/>
            <person name="Camargo E.P."/>
            <person name="Buck G.A."/>
        </authorList>
    </citation>
    <scope>NUCLEOTIDE SEQUENCE [LARGE SCALE GENOMIC DNA]</scope>
    <source>
        <strain evidence="2 3">TCC290E</strain>
    </source>
</reference>
<dbReference type="Gene3D" id="2.20.25.10">
    <property type="match status" value="1"/>
</dbReference>
<dbReference type="GO" id="GO:0005829">
    <property type="term" value="C:cytosol"/>
    <property type="evidence" value="ECO:0007669"/>
    <property type="project" value="TreeGrafter"/>
</dbReference>
<dbReference type="HOGENOM" id="CLU_155659_3_1_4"/>
<dbReference type="InterPro" id="IPR005651">
    <property type="entry name" value="Trm112-like"/>
</dbReference>
<dbReference type="RefSeq" id="WP_015396975.1">
    <property type="nucleotide sequence ID" value="NC_020299.1"/>
</dbReference>
<evidence type="ECO:0000313" key="2">
    <source>
        <dbReference type="EMBL" id="AGF48288.1"/>
    </source>
</evidence>
<proteinExistence type="inferred from homology"/>
<gene>
    <name evidence="2" type="ORF">CONE_0511</name>
</gene>
<dbReference type="HAMAP" id="MF_01187">
    <property type="entry name" value="UPF0434"/>
    <property type="match status" value="1"/>
</dbReference>
<sequence>MKDKFIDILVCPKCGGKLSYDRKENELICNNDMIAFQILDGIPIMLCDQARSIQNIKHD</sequence>
<dbReference type="Proteomes" id="UP000011541">
    <property type="component" value="Chromosome"/>
</dbReference>
<dbReference type="EMBL" id="CP003805">
    <property type="protein sequence ID" value="AGF48288.1"/>
    <property type="molecule type" value="Genomic_DNA"/>
</dbReference>
<name>M1L6U1_9PROT</name>
<keyword evidence="3" id="KW-1185">Reference proteome</keyword>
<dbReference type="Pfam" id="PF03966">
    <property type="entry name" value="Trm112p"/>
    <property type="match status" value="1"/>
</dbReference>
<dbReference type="OrthoDB" id="9812205at2"/>
<comment type="similarity">
    <text evidence="1">Belongs to the UPF0434 family.</text>
</comment>